<accession>A0A848J1T3</accession>
<protein>
    <submittedName>
        <fullName evidence="2">GNAT family N-acetyltransferase</fullName>
    </submittedName>
</protein>
<dbReference type="GO" id="GO:0016747">
    <property type="term" value="F:acyltransferase activity, transferring groups other than amino-acyl groups"/>
    <property type="evidence" value="ECO:0007669"/>
    <property type="project" value="InterPro"/>
</dbReference>
<dbReference type="PANTHER" id="PTHR43792:SF1">
    <property type="entry name" value="N-ACETYLTRANSFERASE DOMAIN-CONTAINING PROTEIN"/>
    <property type="match status" value="1"/>
</dbReference>
<comment type="caution">
    <text evidence="2">The sequence shown here is derived from an EMBL/GenBank/DDBJ whole genome shotgun (WGS) entry which is preliminary data.</text>
</comment>
<dbReference type="Gene3D" id="3.40.630.30">
    <property type="match status" value="1"/>
</dbReference>
<dbReference type="Proteomes" id="UP000559010">
    <property type="component" value="Unassembled WGS sequence"/>
</dbReference>
<dbReference type="PROSITE" id="PS51186">
    <property type="entry name" value="GNAT"/>
    <property type="match status" value="1"/>
</dbReference>
<sequence>MLESGRLKYRKLTLDDVEPLYGIIGKEENMIFYPRPFTVDETEEWINRNIKSYSENGFGLYAVIDKVSNQFIGQCGISLQDINGVILPEIGYQIKPEFRNQGIATESARYWLNQGVENLGLENIFIHTYVKNVPSQRVAVKIGMKYLGEYDKYMPRYNLIWKHVIFSNNT</sequence>
<name>A0A848J1T3_9BACT</name>
<dbReference type="PANTHER" id="PTHR43792">
    <property type="entry name" value="GNAT FAMILY, PUTATIVE (AFU_ORTHOLOGUE AFUA_3G00765)-RELATED-RELATED"/>
    <property type="match status" value="1"/>
</dbReference>
<dbReference type="SUPFAM" id="SSF55729">
    <property type="entry name" value="Acyl-CoA N-acyltransferases (Nat)"/>
    <property type="match status" value="1"/>
</dbReference>
<reference evidence="2 3" key="1">
    <citation type="submission" date="2020-04" db="EMBL/GenBank/DDBJ databases">
        <title>Flammeovirgaceae bacterium KN852 isolated from deep sea.</title>
        <authorList>
            <person name="Zhang D.-C."/>
        </authorList>
    </citation>
    <scope>NUCLEOTIDE SEQUENCE [LARGE SCALE GENOMIC DNA]</scope>
    <source>
        <strain evidence="2 3">KN852</strain>
    </source>
</reference>
<proteinExistence type="predicted"/>
<keyword evidence="2" id="KW-0808">Transferase</keyword>
<dbReference type="RefSeq" id="WP_169680494.1">
    <property type="nucleotide sequence ID" value="NZ_JABBNU010000005.1"/>
</dbReference>
<evidence type="ECO:0000313" key="2">
    <source>
        <dbReference type="EMBL" id="NMM48500.1"/>
    </source>
</evidence>
<evidence type="ECO:0000259" key="1">
    <source>
        <dbReference type="PROSITE" id="PS51186"/>
    </source>
</evidence>
<dbReference type="Pfam" id="PF13302">
    <property type="entry name" value="Acetyltransf_3"/>
    <property type="match status" value="1"/>
</dbReference>
<dbReference type="InterPro" id="IPR016181">
    <property type="entry name" value="Acyl_CoA_acyltransferase"/>
</dbReference>
<gene>
    <name evidence="2" type="ORF">HH304_08820</name>
</gene>
<dbReference type="InterPro" id="IPR051531">
    <property type="entry name" value="N-acetyltransferase"/>
</dbReference>
<organism evidence="2 3">
    <name type="scientific">Marinigracilibium pacificum</name>
    <dbReference type="NCBI Taxonomy" id="2729599"/>
    <lineage>
        <taxon>Bacteria</taxon>
        <taxon>Pseudomonadati</taxon>
        <taxon>Bacteroidota</taxon>
        <taxon>Cytophagia</taxon>
        <taxon>Cytophagales</taxon>
        <taxon>Flammeovirgaceae</taxon>
        <taxon>Marinigracilibium</taxon>
    </lineage>
</organism>
<dbReference type="AlphaFoldDB" id="A0A848J1T3"/>
<evidence type="ECO:0000313" key="3">
    <source>
        <dbReference type="Proteomes" id="UP000559010"/>
    </source>
</evidence>
<dbReference type="InterPro" id="IPR000182">
    <property type="entry name" value="GNAT_dom"/>
</dbReference>
<feature type="domain" description="N-acetyltransferase" evidence="1">
    <location>
        <begin position="7"/>
        <end position="170"/>
    </location>
</feature>
<keyword evidence="3" id="KW-1185">Reference proteome</keyword>
<dbReference type="EMBL" id="JABBNU010000005">
    <property type="protein sequence ID" value="NMM48500.1"/>
    <property type="molecule type" value="Genomic_DNA"/>
</dbReference>